<proteinExistence type="predicted"/>
<name>A0A4P6UVS2_9BACL</name>
<organism evidence="2 3">
    <name type="scientific">Ureibacillus thermophilus</name>
    <dbReference type="NCBI Taxonomy" id="367743"/>
    <lineage>
        <taxon>Bacteria</taxon>
        <taxon>Bacillati</taxon>
        <taxon>Bacillota</taxon>
        <taxon>Bacilli</taxon>
        <taxon>Bacillales</taxon>
        <taxon>Caryophanaceae</taxon>
        <taxon>Ureibacillus</taxon>
    </lineage>
</organism>
<sequence length="324" mass="38351">MQEKLKLLVLIRPIEKKFPKHKPKVGMFKAIEKFADVRYWQQDGNIHDILKKLNFQPDFIFHYDIGYQYAMAPKITGLGEINIPKGCYVIDAHYSPTERKKYFEQNKIDLIFSVSKSAFLKTYGNYKNQFRWLPFSIDQTIFKDWQLEKDIEFLLMGQLYDRTNNTGYQTLTRKGRYPFREIVLEKMRGVKGFVFHPHPGHTASANALVNEKYAKELNRSKMFFTCGSILQYPVLKFFEAPACKTLLLAEPVPDILELGFKDGENFIACNQSNFYEKSMYYWKNEEERNRITENGYQFIHTKHTDEVRAKEFVDEVQRFIKTLS</sequence>
<dbReference type="Proteomes" id="UP000291151">
    <property type="component" value="Chromosome"/>
</dbReference>
<dbReference type="EMBL" id="CP036528">
    <property type="protein sequence ID" value="QBK26977.1"/>
    <property type="molecule type" value="Genomic_DNA"/>
</dbReference>
<keyword evidence="2" id="KW-0808">Transferase</keyword>
<reference evidence="2 3" key="1">
    <citation type="submission" date="2019-02" db="EMBL/GenBank/DDBJ databases">
        <title>Ureibacillus thermophilus.</title>
        <authorList>
            <person name="Sunny J.S."/>
            <person name="Natarajan A."/>
            <person name="Saleena L.M."/>
        </authorList>
    </citation>
    <scope>NUCLEOTIDE SEQUENCE [LARGE SCALE GENOMIC DNA]</scope>
    <source>
        <strain evidence="2 3">LM102</strain>
    </source>
</reference>
<dbReference type="GO" id="GO:0016740">
    <property type="term" value="F:transferase activity"/>
    <property type="evidence" value="ECO:0007669"/>
    <property type="project" value="UniProtKB-KW"/>
</dbReference>
<dbReference type="RefSeq" id="WP_208650650.1">
    <property type="nucleotide sequence ID" value="NZ_CP036528.1"/>
</dbReference>
<feature type="domain" description="Spore protein YkvP/CgeB glycosyl transferase-like" evidence="1">
    <location>
        <begin position="202"/>
        <end position="313"/>
    </location>
</feature>
<evidence type="ECO:0000259" key="1">
    <source>
        <dbReference type="Pfam" id="PF13524"/>
    </source>
</evidence>
<protein>
    <submittedName>
        <fullName evidence="2">Glycosyltransferase family 1 protein</fullName>
    </submittedName>
</protein>
<dbReference type="KEGG" id="uth:DKZ56_14815"/>
<evidence type="ECO:0000313" key="2">
    <source>
        <dbReference type="EMBL" id="QBK26977.1"/>
    </source>
</evidence>
<accession>A0A4P6UVS2</accession>
<gene>
    <name evidence="2" type="ORF">DKZ56_14815</name>
</gene>
<dbReference type="Pfam" id="PF13524">
    <property type="entry name" value="Glyco_trans_1_2"/>
    <property type="match status" value="1"/>
</dbReference>
<keyword evidence="3" id="KW-1185">Reference proteome</keyword>
<evidence type="ECO:0000313" key="3">
    <source>
        <dbReference type="Proteomes" id="UP000291151"/>
    </source>
</evidence>
<dbReference type="AlphaFoldDB" id="A0A4P6UVS2"/>
<dbReference type="InterPro" id="IPR055259">
    <property type="entry name" value="YkvP/CgeB_Glyco_trans-like"/>
</dbReference>